<evidence type="ECO:0000256" key="4">
    <source>
        <dbReference type="ARBA" id="ARBA00022605"/>
    </source>
</evidence>
<evidence type="ECO:0000256" key="8">
    <source>
        <dbReference type="ARBA" id="ARBA00023270"/>
    </source>
</evidence>
<dbReference type="OrthoDB" id="3175637at2"/>
<dbReference type="HAMAP" id="MF_00418">
    <property type="entry name" value="DapA"/>
    <property type="match status" value="1"/>
</dbReference>
<comment type="similarity">
    <text evidence="10 11">Belongs to the DapA family.</text>
</comment>
<accession>A0A3P1T544</accession>
<dbReference type="PIRSF" id="PIRSF001365">
    <property type="entry name" value="DHDPS"/>
    <property type="match status" value="1"/>
</dbReference>
<comment type="caution">
    <text evidence="14">The sequence shown here is derived from an EMBL/GenBank/DDBJ whole genome shotgun (WGS) entry which is preliminary data.</text>
</comment>
<dbReference type="Gene3D" id="3.20.20.70">
    <property type="entry name" value="Aldolase class I"/>
    <property type="match status" value="1"/>
</dbReference>
<reference evidence="14 15" key="1">
    <citation type="submission" date="2018-11" db="EMBL/GenBank/DDBJ databases">
        <title>Genomes From Bacteria Associated with the Canine Oral Cavity: a Test Case for Automated Genome-Based Taxonomic Assignment.</title>
        <authorList>
            <person name="Coil D.A."/>
            <person name="Jospin G."/>
            <person name="Darling A.E."/>
            <person name="Wallis C."/>
            <person name="Davis I.J."/>
            <person name="Harris S."/>
            <person name="Eisen J.A."/>
            <person name="Holcombe L.J."/>
            <person name="O'Flynn C."/>
        </authorList>
    </citation>
    <scope>NUCLEOTIDE SEQUENCE [LARGE SCALE GENOMIC DNA]</scope>
    <source>
        <strain evidence="14 15">OH887_COT-365</strain>
    </source>
</reference>
<dbReference type="EMBL" id="RQZG01000015">
    <property type="protein sequence ID" value="RRD03926.1"/>
    <property type="molecule type" value="Genomic_DNA"/>
</dbReference>
<evidence type="ECO:0000256" key="10">
    <source>
        <dbReference type="HAMAP-Rule" id="MF_00418"/>
    </source>
</evidence>
<feature type="site" description="Part of a proton relay during catalysis" evidence="10">
    <location>
        <position position="47"/>
    </location>
</feature>
<dbReference type="Proteomes" id="UP000280819">
    <property type="component" value="Unassembled WGS sequence"/>
</dbReference>
<evidence type="ECO:0000256" key="5">
    <source>
        <dbReference type="ARBA" id="ARBA00022915"/>
    </source>
</evidence>
<dbReference type="SMART" id="SM01130">
    <property type="entry name" value="DHDPS"/>
    <property type="match status" value="1"/>
</dbReference>
<proteinExistence type="inferred from homology"/>
<dbReference type="Pfam" id="PF00701">
    <property type="entry name" value="DHDPS"/>
    <property type="match status" value="1"/>
</dbReference>
<keyword evidence="7 10" id="KW-0456">Lyase</keyword>
<sequence length="297" mass="31261">MSPRVSGIIPALMTALNDDETIDEAGLRAHSSRLIDAGVDGLFCLGTNGEFFVMSRAEKLEVIRVVVDEVAGRVPVHAGVGCIGTLETIELARDAAAAGVDALSVVTPYFAAASQDELYTHYAAVADAVDTPVVVYNIPMRTGVGISPALIEKLSRIPGIVGVKDSSGNFDTMLQYIERTPDDFAVLSGNDGLILWNLLAGGHGAVTAVANVLPETIVSIHREWSAGNLAAARAAQDAIRPLRLAQRHGNPNTIMKLAANLAGFGLGPCRAPFNQVCEEAVQEVEQVLEACRTAGIH</sequence>
<dbReference type="InterPro" id="IPR020625">
    <property type="entry name" value="Schiff_base-form_aldolases_AS"/>
</dbReference>
<comment type="subunit">
    <text evidence="10">Homotetramer; dimer of dimers.</text>
</comment>
<protein>
    <recommendedName>
        <fullName evidence="3 10">4-hydroxy-tetrahydrodipicolinate synthase</fullName>
        <shortName evidence="10">HTPA synthase</shortName>
        <ecNumber evidence="3 10">4.3.3.7</ecNumber>
    </recommendedName>
</protein>
<dbReference type="GO" id="GO:0009089">
    <property type="term" value="P:lysine biosynthetic process via diaminopimelate"/>
    <property type="evidence" value="ECO:0007669"/>
    <property type="project" value="UniProtKB-UniRule"/>
</dbReference>
<evidence type="ECO:0000313" key="14">
    <source>
        <dbReference type="EMBL" id="RRD03926.1"/>
    </source>
</evidence>
<keyword evidence="10" id="KW-0963">Cytoplasm</keyword>
<evidence type="ECO:0000313" key="15">
    <source>
        <dbReference type="Proteomes" id="UP000280819"/>
    </source>
</evidence>
<dbReference type="CDD" id="cd00408">
    <property type="entry name" value="DHDPS-like"/>
    <property type="match status" value="1"/>
</dbReference>
<evidence type="ECO:0000256" key="3">
    <source>
        <dbReference type="ARBA" id="ARBA00012086"/>
    </source>
</evidence>
<dbReference type="PANTHER" id="PTHR42849">
    <property type="entry name" value="N-ACETYLNEURAMINATE LYASE"/>
    <property type="match status" value="1"/>
</dbReference>
<dbReference type="InterPro" id="IPR002220">
    <property type="entry name" value="DapA-like"/>
</dbReference>
<dbReference type="GO" id="GO:0005829">
    <property type="term" value="C:cytosol"/>
    <property type="evidence" value="ECO:0007669"/>
    <property type="project" value="TreeGrafter"/>
</dbReference>
<evidence type="ECO:0000256" key="9">
    <source>
        <dbReference type="ARBA" id="ARBA00047836"/>
    </source>
</evidence>
<comment type="function">
    <text evidence="1 10">Catalyzes the condensation of (S)-aspartate-beta-semialdehyde [(S)-ASA] and pyruvate to 4-hydroxy-tetrahydrodipicolinate (HTPA).</text>
</comment>
<evidence type="ECO:0000256" key="11">
    <source>
        <dbReference type="PIRNR" id="PIRNR001365"/>
    </source>
</evidence>
<dbReference type="GO" id="GO:0008747">
    <property type="term" value="F:N-acetylneuraminate lyase activity"/>
    <property type="evidence" value="ECO:0007669"/>
    <property type="project" value="TreeGrafter"/>
</dbReference>
<dbReference type="PROSITE" id="PS00666">
    <property type="entry name" value="DHDPS_2"/>
    <property type="match status" value="1"/>
</dbReference>
<dbReference type="GO" id="GO:0008840">
    <property type="term" value="F:4-hydroxy-tetrahydrodipicolinate synthase activity"/>
    <property type="evidence" value="ECO:0007669"/>
    <property type="project" value="UniProtKB-UniRule"/>
</dbReference>
<keyword evidence="4 10" id="KW-0028">Amino-acid biosynthesis</keyword>
<comment type="catalytic activity">
    <reaction evidence="9 10">
        <text>L-aspartate 4-semialdehyde + pyruvate = (2S,4S)-4-hydroxy-2,3,4,5-tetrahydrodipicolinate + H2O + H(+)</text>
        <dbReference type="Rhea" id="RHEA:34171"/>
        <dbReference type="ChEBI" id="CHEBI:15361"/>
        <dbReference type="ChEBI" id="CHEBI:15377"/>
        <dbReference type="ChEBI" id="CHEBI:15378"/>
        <dbReference type="ChEBI" id="CHEBI:67139"/>
        <dbReference type="ChEBI" id="CHEBI:537519"/>
        <dbReference type="EC" id="4.3.3.7"/>
    </reaction>
</comment>
<dbReference type="UniPathway" id="UPA00034">
    <property type="reaction ID" value="UER00017"/>
</dbReference>
<dbReference type="AlphaFoldDB" id="A0A3P1T544"/>
<evidence type="ECO:0000256" key="6">
    <source>
        <dbReference type="ARBA" id="ARBA00023154"/>
    </source>
</evidence>
<evidence type="ECO:0000256" key="2">
    <source>
        <dbReference type="ARBA" id="ARBA00005120"/>
    </source>
</evidence>
<keyword evidence="8 10" id="KW-0704">Schiff base</keyword>
<comment type="caution">
    <text evidence="10">Lacks conserved residue(s) required for the propagation of feature annotation.</text>
</comment>
<dbReference type="EC" id="4.3.3.7" evidence="3 10"/>
<keyword evidence="6 10" id="KW-0457">Lysine biosynthesis</keyword>
<dbReference type="GO" id="GO:0019262">
    <property type="term" value="P:N-acetylneuraminate catabolic process"/>
    <property type="evidence" value="ECO:0007669"/>
    <property type="project" value="TreeGrafter"/>
</dbReference>
<evidence type="ECO:0000256" key="12">
    <source>
        <dbReference type="PIRSR" id="PIRSR001365-1"/>
    </source>
</evidence>
<feature type="active site" description="Proton donor/acceptor" evidence="10 12">
    <location>
        <position position="136"/>
    </location>
</feature>
<gene>
    <name evidence="10" type="primary">dapA</name>
    <name evidence="14" type="ORF">EII34_12160</name>
</gene>
<comment type="pathway">
    <text evidence="2 10">Amino-acid biosynthesis; L-lysine biosynthesis via DAP pathway; (S)-tetrahydrodipicolinate from L-aspartate: step 3/4.</text>
</comment>
<evidence type="ECO:0000256" key="13">
    <source>
        <dbReference type="PIRSR" id="PIRSR001365-2"/>
    </source>
</evidence>
<dbReference type="GO" id="GO:0019877">
    <property type="term" value="P:diaminopimelate biosynthetic process"/>
    <property type="evidence" value="ECO:0007669"/>
    <property type="project" value="UniProtKB-UniRule"/>
</dbReference>
<dbReference type="PRINTS" id="PR00146">
    <property type="entry name" value="DHPICSNTHASE"/>
</dbReference>
<dbReference type="InterPro" id="IPR005263">
    <property type="entry name" value="DapA"/>
</dbReference>
<comment type="caution">
    <text evidence="10">Was originally thought to be a dihydrodipicolinate synthase (DHDPS), catalyzing the condensation of (S)-aspartate-beta-semialdehyde [(S)-ASA] and pyruvate to dihydrodipicolinate (DHDP). However, it was shown in E.coli that the product of the enzymatic reaction is not dihydrodipicolinate but in fact (4S)-4-hydroxy-2,3,4,5-tetrahydro-(2S)-dipicolinic acid (HTPA), and that the consecutive dehydration reaction leading to DHDP is not spontaneous but catalyzed by DapB.</text>
</comment>
<feature type="active site" description="Schiff-base intermediate with substrate" evidence="10 12">
    <location>
        <position position="164"/>
    </location>
</feature>
<dbReference type="SUPFAM" id="SSF51569">
    <property type="entry name" value="Aldolase"/>
    <property type="match status" value="1"/>
</dbReference>
<feature type="binding site" evidence="10 13">
    <location>
        <position position="206"/>
    </location>
    <ligand>
        <name>pyruvate</name>
        <dbReference type="ChEBI" id="CHEBI:15361"/>
    </ligand>
</feature>
<dbReference type="RefSeq" id="WP_124845430.1">
    <property type="nucleotide sequence ID" value="NZ_RQZG01000015.1"/>
</dbReference>
<organism evidence="14 15">
    <name type="scientific">Arachnia propionica</name>
    <dbReference type="NCBI Taxonomy" id="1750"/>
    <lineage>
        <taxon>Bacteria</taxon>
        <taxon>Bacillati</taxon>
        <taxon>Actinomycetota</taxon>
        <taxon>Actinomycetes</taxon>
        <taxon>Propionibacteriales</taxon>
        <taxon>Propionibacteriaceae</taxon>
        <taxon>Arachnia</taxon>
    </lineage>
</organism>
<evidence type="ECO:0000256" key="7">
    <source>
        <dbReference type="ARBA" id="ARBA00023239"/>
    </source>
</evidence>
<keyword evidence="5 10" id="KW-0220">Diaminopimelate biosynthesis</keyword>
<evidence type="ECO:0000256" key="1">
    <source>
        <dbReference type="ARBA" id="ARBA00003294"/>
    </source>
</evidence>
<name>A0A3P1T544_9ACTN</name>
<dbReference type="InterPro" id="IPR013785">
    <property type="entry name" value="Aldolase_TIM"/>
</dbReference>
<dbReference type="PANTHER" id="PTHR42849:SF1">
    <property type="entry name" value="N-ACETYLNEURAMINATE LYASE"/>
    <property type="match status" value="1"/>
</dbReference>
<comment type="subcellular location">
    <subcellularLocation>
        <location evidence="10">Cytoplasm</location>
    </subcellularLocation>
</comment>